<evidence type="ECO:0000259" key="8">
    <source>
        <dbReference type="Pfam" id="PF00576"/>
    </source>
</evidence>
<comment type="similarity">
    <text evidence="3 7">Belongs to the transthyretin family. 5-hydroxyisourate hydrolase subfamily.</text>
</comment>
<accession>A0A916UI22</accession>
<protein>
    <recommendedName>
        <fullName evidence="7">5-hydroxyisourate hydrolase</fullName>
        <shortName evidence="7">HIU hydrolase</shortName>
        <shortName evidence="7">HIUHase</shortName>
        <ecNumber evidence="7">3.5.2.17</ecNumber>
    </recommendedName>
</protein>
<name>A0A916UI22_9SPHI</name>
<keyword evidence="5 7" id="KW-0659">Purine metabolism</keyword>
<comment type="function">
    <text evidence="2">Catalyzes the hydrolysis of 5-hydroxyisourate (HIU) to 2-oxo-4-hydroxy-4-carboxy-5-ureidoimidazoline (OHCU).</text>
</comment>
<dbReference type="RefSeq" id="WP_188627709.1">
    <property type="nucleotide sequence ID" value="NZ_BMIL01000011.1"/>
</dbReference>
<keyword evidence="10" id="KW-1185">Reference proteome</keyword>
<evidence type="ECO:0000313" key="10">
    <source>
        <dbReference type="Proteomes" id="UP000651668"/>
    </source>
</evidence>
<evidence type="ECO:0000256" key="6">
    <source>
        <dbReference type="ARBA" id="ARBA00022801"/>
    </source>
</evidence>
<evidence type="ECO:0000313" key="9">
    <source>
        <dbReference type="EMBL" id="GGC74059.1"/>
    </source>
</evidence>
<dbReference type="Proteomes" id="UP000651668">
    <property type="component" value="Unassembled WGS sequence"/>
</dbReference>
<reference evidence="9" key="2">
    <citation type="submission" date="2020-09" db="EMBL/GenBank/DDBJ databases">
        <authorList>
            <person name="Sun Q."/>
            <person name="Zhou Y."/>
        </authorList>
    </citation>
    <scope>NUCLEOTIDE SEQUENCE</scope>
    <source>
        <strain evidence="9">CGMCC 1.15343</strain>
    </source>
</reference>
<evidence type="ECO:0000256" key="7">
    <source>
        <dbReference type="RuleBase" id="RU361270"/>
    </source>
</evidence>
<reference evidence="9" key="1">
    <citation type="journal article" date="2014" name="Int. J. Syst. Evol. Microbiol.">
        <title>Complete genome sequence of Corynebacterium casei LMG S-19264T (=DSM 44701T), isolated from a smear-ripened cheese.</title>
        <authorList>
            <consortium name="US DOE Joint Genome Institute (JGI-PGF)"/>
            <person name="Walter F."/>
            <person name="Albersmeier A."/>
            <person name="Kalinowski J."/>
            <person name="Ruckert C."/>
        </authorList>
    </citation>
    <scope>NUCLEOTIDE SEQUENCE</scope>
    <source>
        <strain evidence="9">CGMCC 1.15343</strain>
    </source>
</reference>
<organism evidence="9 10">
    <name type="scientific">Pedobacter quisquiliarum</name>
    <dbReference type="NCBI Taxonomy" id="1834438"/>
    <lineage>
        <taxon>Bacteria</taxon>
        <taxon>Pseudomonadati</taxon>
        <taxon>Bacteroidota</taxon>
        <taxon>Sphingobacteriia</taxon>
        <taxon>Sphingobacteriales</taxon>
        <taxon>Sphingobacteriaceae</taxon>
        <taxon>Pedobacter</taxon>
    </lineage>
</organism>
<keyword evidence="6 7" id="KW-0378">Hydrolase</keyword>
<dbReference type="InterPro" id="IPR036817">
    <property type="entry name" value="Transthyretin/HIU_hydrolase_sf"/>
</dbReference>
<evidence type="ECO:0000256" key="4">
    <source>
        <dbReference type="ARBA" id="ARBA00011881"/>
    </source>
</evidence>
<comment type="caution">
    <text evidence="9">The sequence shown here is derived from an EMBL/GenBank/DDBJ whole genome shotgun (WGS) entry which is preliminary data.</text>
</comment>
<sequence length="151" mass="18013">MFNLLKRYITSRSEVQEETLDLICSHFSLVKTRRNEILIRFDEVCKGYYFVNDGCLRLFTYNVDGNETTKVWSVVDKKVTDEQGRIKEFLDQRQQNKGIYKLTFFVKDYFASKKMESFYPFVDVVFQIQDDKHYHVPITLSAYGYSTYRGN</sequence>
<dbReference type="NCBIfam" id="TIGR02962">
    <property type="entry name" value="hdxy_isourate"/>
    <property type="match status" value="1"/>
</dbReference>
<evidence type="ECO:0000256" key="5">
    <source>
        <dbReference type="ARBA" id="ARBA00022631"/>
    </source>
</evidence>
<dbReference type="Gene3D" id="2.60.40.180">
    <property type="entry name" value="Transthyretin/hydroxyisourate hydrolase domain"/>
    <property type="match status" value="1"/>
</dbReference>
<comment type="catalytic activity">
    <reaction evidence="1 7">
        <text>5-hydroxyisourate + H2O = 5-hydroxy-2-oxo-4-ureido-2,5-dihydro-1H-imidazole-5-carboxylate + H(+)</text>
        <dbReference type="Rhea" id="RHEA:23736"/>
        <dbReference type="ChEBI" id="CHEBI:15377"/>
        <dbReference type="ChEBI" id="CHEBI:15378"/>
        <dbReference type="ChEBI" id="CHEBI:18072"/>
        <dbReference type="ChEBI" id="CHEBI:58639"/>
        <dbReference type="EC" id="3.5.2.17"/>
    </reaction>
</comment>
<dbReference type="AlphaFoldDB" id="A0A916UI22"/>
<dbReference type="InterPro" id="IPR014306">
    <property type="entry name" value="Hydroxyisourate_hydrolase"/>
</dbReference>
<dbReference type="PANTHER" id="PTHR10395:SF7">
    <property type="entry name" value="5-HYDROXYISOURATE HYDROLASE"/>
    <property type="match status" value="1"/>
</dbReference>
<dbReference type="SUPFAM" id="SSF49472">
    <property type="entry name" value="Transthyretin (synonym: prealbumin)"/>
    <property type="match status" value="1"/>
</dbReference>
<dbReference type="PANTHER" id="PTHR10395">
    <property type="entry name" value="URICASE AND TRANSTHYRETIN-RELATED"/>
    <property type="match status" value="1"/>
</dbReference>
<comment type="subunit">
    <text evidence="4 7">Homotetramer.</text>
</comment>
<evidence type="ECO:0000256" key="1">
    <source>
        <dbReference type="ARBA" id="ARBA00001043"/>
    </source>
</evidence>
<feature type="domain" description="Transthyretin/hydroxyisourate hydrolase" evidence="8">
    <location>
        <begin position="67"/>
        <end position="150"/>
    </location>
</feature>
<dbReference type="SUPFAM" id="SSF51206">
    <property type="entry name" value="cAMP-binding domain-like"/>
    <property type="match status" value="1"/>
</dbReference>
<dbReference type="GO" id="GO:0006144">
    <property type="term" value="P:purine nucleobase metabolic process"/>
    <property type="evidence" value="ECO:0007669"/>
    <property type="project" value="UniProtKB-KW"/>
</dbReference>
<evidence type="ECO:0000256" key="2">
    <source>
        <dbReference type="ARBA" id="ARBA00002704"/>
    </source>
</evidence>
<gene>
    <name evidence="9" type="ORF">GCM10011387_29610</name>
</gene>
<proteinExistence type="inferred from homology"/>
<dbReference type="InterPro" id="IPR023416">
    <property type="entry name" value="Transthyretin/HIU_hydrolase_d"/>
</dbReference>
<dbReference type="GO" id="GO:0033971">
    <property type="term" value="F:hydroxyisourate hydrolase activity"/>
    <property type="evidence" value="ECO:0007669"/>
    <property type="project" value="UniProtKB-EC"/>
</dbReference>
<evidence type="ECO:0000256" key="3">
    <source>
        <dbReference type="ARBA" id="ARBA00009850"/>
    </source>
</evidence>
<dbReference type="EMBL" id="BMIL01000011">
    <property type="protein sequence ID" value="GGC74059.1"/>
    <property type="molecule type" value="Genomic_DNA"/>
</dbReference>
<dbReference type="EC" id="3.5.2.17" evidence="7"/>
<dbReference type="Pfam" id="PF00576">
    <property type="entry name" value="Transthyretin"/>
    <property type="match status" value="1"/>
</dbReference>
<dbReference type="InterPro" id="IPR018490">
    <property type="entry name" value="cNMP-bd_dom_sf"/>
</dbReference>